<keyword evidence="5" id="KW-0812">Transmembrane</keyword>
<dbReference type="EMBL" id="BAABGJ010000080">
    <property type="protein sequence ID" value="GAA4355719.1"/>
    <property type="molecule type" value="Genomic_DNA"/>
</dbReference>
<dbReference type="Gene3D" id="3.10.20.310">
    <property type="entry name" value="membrane protein fhac"/>
    <property type="match status" value="1"/>
</dbReference>
<reference evidence="12" key="1">
    <citation type="journal article" date="2019" name="Int. J. Syst. Evol. Microbiol.">
        <title>The Global Catalogue of Microorganisms (GCM) 10K type strain sequencing project: providing services to taxonomists for standard genome sequencing and annotation.</title>
        <authorList>
            <consortium name="The Broad Institute Genomics Platform"/>
            <consortium name="The Broad Institute Genome Sequencing Center for Infectious Disease"/>
            <person name="Wu L."/>
            <person name="Ma J."/>
        </authorList>
    </citation>
    <scope>NUCLEOTIDE SEQUENCE [LARGE SCALE GENOMIC DNA]</scope>
    <source>
        <strain evidence="12">JCM 17804</strain>
    </source>
</reference>
<feature type="chain" id="PRO_5047043971" evidence="9">
    <location>
        <begin position="33"/>
        <end position="582"/>
    </location>
</feature>
<evidence type="ECO:0000256" key="2">
    <source>
        <dbReference type="ARBA" id="ARBA00009055"/>
    </source>
</evidence>
<dbReference type="Pfam" id="PF08479">
    <property type="entry name" value="POTRA_2"/>
    <property type="match status" value="1"/>
</dbReference>
<keyword evidence="4" id="KW-1134">Transmembrane beta strand</keyword>
<protein>
    <submittedName>
        <fullName evidence="11">ShlB/FhaC/HecB family hemolysin secretion/activation protein</fullName>
    </submittedName>
</protein>
<evidence type="ECO:0000256" key="3">
    <source>
        <dbReference type="ARBA" id="ARBA00022448"/>
    </source>
</evidence>
<gene>
    <name evidence="11" type="ORF">GCM10023165_48150</name>
</gene>
<dbReference type="PROSITE" id="PS51779">
    <property type="entry name" value="POTRA"/>
    <property type="match status" value="1"/>
</dbReference>
<comment type="caution">
    <text evidence="11">The sequence shown here is derived from an EMBL/GenBank/DDBJ whole genome shotgun (WGS) entry which is preliminary data.</text>
</comment>
<keyword evidence="9" id="KW-0732">Signal</keyword>
<organism evidence="11 12">
    <name type="scientific">Variovorax defluvii</name>
    <dbReference type="NCBI Taxonomy" id="913761"/>
    <lineage>
        <taxon>Bacteria</taxon>
        <taxon>Pseudomonadati</taxon>
        <taxon>Pseudomonadota</taxon>
        <taxon>Betaproteobacteria</taxon>
        <taxon>Burkholderiales</taxon>
        <taxon>Comamonadaceae</taxon>
        <taxon>Variovorax</taxon>
    </lineage>
</organism>
<sequence length="582" mass="61677">MRSAPAHRLSTKPFLHPCLAVAFTLSAGVAQAQPTPPVDVPGAGQLQRQIEQTLQSPPPAVAPPTRAAEPAIDRSGPLLIVQQFSIEGASLIPADELARPLDSYRGKPLSLGELQAAAQALVALYRDRGWFARVLIPPQDATAGTLRVRVIEGRFGRVIPADPAPARADAAFVEAMVARGLHPGEPYAQEDLERGLLLANDLPGVRADGVLQAGTQTGTSDLALYVQDTPLFSGQVGLGNAGSRFTGRAQAHAQLALNNPSGRGDQATLTALAAESLDYLAAGYSVPLGTGGWRASLAHSELHYRLGRDFARLDARGSARTTTLGLSYPLKRSGDASVWIGLNAEQGRYNDDTLGATLRQRHVDTATLALWGQARDGWKGGGITDWRVALGHSRLALAEPVDRAQDAAGPRAAGSATRLSYELRREQNLVAPLYGRIRVAGQFASRNLDASQKMALGGPSGVRAFPADDGLGDSAHLMQLEVHRPFTWSAPGSFDGFVFLDAGLVRQHHRPWAGWDTRNGGRNNYGLAAAGAGLNWTHPTGLAASLTLAVPLGHHPGSGVSGRNQDGSRTGARVWLSLRYRF</sequence>
<evidence type="ECO:0000259" key="10">
    <source>
        <dbReference type="PROSITE" id="PS51779"/>
    </source>
</evidence>
<evidence type="ECO:0000256" key="8">
    <source>
        <dbReference type="ARBA" id="ARBA00023237"/>
    </source>
</evidence>
<dbReference type="Gene3D" id="2.40.160.50">
    <property type="entry name" value="membrane protein fhac: a member of the omp85/tpsb transporter family"/>
    <property type="match status" value="1"/>
</dbReference>
<keyword evidence="12" id="KW-1185">Reference proteome</keyword>
<evidence type="ECO:0000256" key="6">
    <source>
        <dbReference type="ARBA" id="ARBA00022927"/>
    </source>
</evidence>
<comment type="similarity">
    <text evidence="2">Belongs to the TPS (TC 1.B.20) family.</text>
</comment>
<evidence type="ECO:0000313" key="12">
    <source>
        <dbReference type="Proteomes" id="UP001500975"/>
    </source>
</evidence>
<dbReference type="InterPro" id="IPR013686">
    <property type="entry name" value="Polypept-transport_assoc_ShlB"/>
</dbReference>
<evidence type="ECO:0000256" key="7">
    <source>
        <dbReference type="ARBA" id="ARBA00023136"/>
    </source>
</evidence>
<dbReference type="RefSeq" id="WP_345541152.1">
    <property type="nucleotide sequence ID" value="NZ_BAABGJ010000080.1"/>
</dbReference>
<dbReference type="Pfam" id="PF03865">
    <property type="entry name" value="ShlB"/>
    <property type="match status" value="1"/>
</dbReference>
<evidence type="ECO:0000313" key="11">
    <source>
        <dbReference type="EMBL" id="GAA4355719.1"/>
    </source>
</evidence>
<keyword evidence="3" id="KW-0813">Transport</keyword>
<evidence type="ECO:0000256" key="5">
    <source>
        <dbReference type="ARBA" id="ARBA00022692"/>
    </source>
</evidence>
<dbReference type="Proteomes" id="UP001500975">
    <property type="component" value="Unassembled WGS sequence"/>
</dbReference>
<feature type="domain" description="POTRA" evidence="10">
    <location>
        <begin position="79"/>
        <end position="153"/>
    </location>
</feature>
<proteinExistence type="inferred from homology"/>
<dbReference type="InterPro" id="IPR034746">
    <property type="entry name" value="POTRA"/>
</dbReference>
<keyword evidence="7" id="KW-0472">Membrane</keyword>
<dbReference type="InterPro" id="IPR005565">
    <property type="entry name" value="Hemolysn_activator_HlyB_C"/>
</dbReference>
<evidence type="ECO:0000256" key="4">
    <source>
        <dbReference type="ARBA" id="ARBA00022452"/>
    </source>
</evidence>
<dbReference type="PANTHER" id="PTHR34597:SF1">
    <property type="entry name" value="HEME_HEMOPEXIN TRANSPORTER PROTEIN HUXB"/>
    <property type="match status" value="1"/>
</dbReference>
<feature type="signal peptide" evidence="9">
    <location>
        <begin position="1"/>
        <end position="32"/>
    </location>
</feature>
<evidence type="ECO:0000256" key="9">
    <source>
        <dbReference type="SAM" id="SignalP"/>
    </source>
</evidence>
<name>A0ABP8IC47_9BURK</name>
<dbReference type="PANTHER" id="PTHR34597">
    <property type="entry name" value="SLR1661 PROTEIN"/>
    <property type="match status" value="1"/>
</dbReference>
<keyword evidence="6" id="KW-0653">Protein transport</keyword>
<accession>A0ABP8IC47</accession>
<keyword evidence="8" id="KW-0998">Cell outer membrane</keyword>
<evidence type="ECO:0000256" key="1">
    <source>
        <dbReference type="ARBA" id="ARBA00004442"/>
    </source>
</evidence>
<dbReference type="InterPro" id="IPR051544">
    <property type="entry name" value="TPS_OM_transporter"/>
</dbReference>
<comment type="subcellular location">
    <subcellularLocation>
        <location evidence="1">Cell outer membrane</location>
    </subcellularLocation>
</comment>